<organism evidence="2 3">
    <name type="scientific">Tilletia horrida</name>
    <dbReference type="NCBI Taxonomy" id="155126"/>
    <lineage>
        <taxon>Eukaryota</taxon>
        <taxon>Fungi</taxon>
        <taxon>Dikarya</taxon>
        <taxon>Basidiomycota</taxon>
        <taxon>Ustilaginomycotina</taxon>
        <taxon>Exobasidiomycetes</taxon>
        <taxon>Tilletiales</taxon>
        <taxon>Tilletiaceae</taxon>
        <taxon>Tilletia</taxon>
    </lineage>
</organism>
<reference evidence="2" key="1">
    <citation type="journal article" date="2023" name="PhytoFront">
        <title>Draft Genome Resources of Seven Strains of Tilletia horrida, Causal Agent of Kernel Smut of Rice.</title>
        <authorList>
            <person name="Khanal S."/>
            <person name="Antony Babu S."/>
            <person name="Zhou X.G."/>
        </authorList>
    </citation>
    <scope>NUCLEOTIDE SEQUENCE</scope>
    <source>
        <strain evidence="2">TX3</strain>
    </source>
</reference>
<feature type="compositionally biased region" description="Basic and acidic residues" evidence="1">
    <location>
        <begin position="602"/>
        <end position="620"/>
    </location>
</feature>
<feature type="compositionally biased region" description="Low complexity" evidence="1">
    <location>
        <begin position="584"/>
        <end position="601"/>
    </location>
</feature>
<evidence type="ECO:0000313" key="2">
    <source>
        <dbReference type="EMBL" id="KAK0526608.1"/>
    </source>
</evidence>
<evidence type="ECO:0000256" key="1">
    <source>
        <dbReference type="SAM" id="MobiDB-lite"/>
    </source>
</evidence>
<dbReference type="AlphaFoldDB" id="A0AAN6G8C0"/>
<feature type="region of interest" description="Disordered" evidence="1">
    <location>
        <begin position="420"/>
        <end position="460"/>
    </location>
</feature>
<feature type="compositionally biased region" description="Low complexity" evidence="1">
    <location>
        <begin position="9"/>
        <end position="55"/>
    </location>
</feature>
<name>A0AAN6G8C0_9BASI</name>
<feature type="compositionally biased region" description="Acidic residues" evidence="1">
    <location>
        <begin position="348"/>
        <end position="363"/>
    </location>
</feature>
<feature type="region of interest" description="Disordered" evidence="1">
    <location>
        <begin position="334"/>
        <end position="363"/>
    </location>
</feature>
<keyword evidence="3" id="KW-1185">Reference proteome</keyword>
<dbReference type="Gene3D" id="1.20.1410.10">
    <property type="entry name" value="I/LWEQ domain"/>
    <property type="match status" value="1"/>
</dbReference>
<comment type="caution">
    <text evidence="2">The sequence shown here is derived from an EMBL/GenBank/DDBJ whole genome shotgun (WGS) entry which is preliminary data.</text>
</comment>
<feature type="compositionally biased region" description="Basic and acidic residues" evidence="1">
    <location>
        <begin position="421"/>
        <end position="438"/>
    </location>
</feature>
<feature type="compositionally biased region" description="Low complexity" evidence="1">
    <location>
        <begin position="143"/>
        <end position="154"/>
    </location>
</feature>
<sequence>MAKKKSASAKKTAAASSSGDAAAATSASTTTAPASSTAAAPAAAPAPASKGTAPAAQPPAPTHGSLQVALLRCAALCVASKSTLRSNDLDRVSTTPLEDVPTHGQILFDARALFKRLASTANALALAVKVSAAETKAEAAKIKAASSTSTATASNQSGPGSPLAGLDSGSIAAAQAQLDILTTELLPKLVYVSRKCTKESLVQHASLPAGQSNTQASWGGLGQAFAKAVNRAVREVVDSVDAFIECFMDVKTRAAMLAAEQARYRAAVDRGEEEMGQPARPQAHPRINDLTPAALRKRALIRYDALYKLCERLADPNPPADPPLSVESYADLLKGSSSSSKKNKDDKGDDDDDDDDEYAEDDADKLDRFEVTLAKNFMNEHVRGLPRDNWEALQRYHVTRAEQLQDAVREMGDVLRWAKKKKEEEEEKKKEKERKEGGDDGEEGSTAAAEAGSGAGGMQHCTDSDLDDFEYLALDEYAPADVDRAKRALPVVERVVRVHTLVGTLFSDPAVRPQGGAAGAAPPARAGAGGASMGYEAYDKLAEQADVLLEDVDELIGYSIYAGDAETDARQVAEDAEEDRLKSAAAAAAGGAKGDAAPAADKTWEEKEEDRKKNGDHRPFDPAVAEALAEDAESLFAEHLVAFAQSGAELAKQGAVAVVGAGAGGSELVITFKTLADEIEAECKTAVGPDVYEDYAY</sequence>
<feature type="region of interest" description="Disordered" evidence="1">
    <location>
        <begin position="1"/>
        <end position="63"/>
    </location>
</feature>
<evidence type="ECO:0000313" key="3">
    <source>
        <dbReference type="Proteomes" id="UP001176521"/>
    </source>
</evidence>
<feature type="region of interest" description="Disordered" evidence="1">
    <location>
        <begin position="570"/>
        <end position="620"/>
    </location>
</feature>
<accession>A0AAN6G8C0</accession>
<dbReference type="EC" id="3.7.1.3" evidence="2"/>
<gene>
    <name evidence="2" type="primary">BNA5_2</name>
    <name evidence="2" type="ORF">OC842_005137</name>
</gene>
<proteinExistence type="predicted"/>
<dbReference type="EMBL" id="JAPDMQ010000347">
    <property type="protein sequence ID" value="KAK0526608.1"/>
    <property type="molecule type" value="Genomic_DNA"/>
</dbReference>
<dbReference type="GO" id="GO:0030429">
    <property type="term" value="F:kynureninase activity"/>
    <property type="evidence" value="ECO:0007669"/>
    <property type="project" value="UniProtKB-EC"/>
</dbReference>
<protein>
    <submittedName>
        <fullName evidence="2">Kynureninase (L-kynurenine hydrolase)</fullName>
        <ecNumber evidence="2">3.7.1.3</ecNumber>
    </submittedName>
</protein>
<feature type="region of interest" description="Disordered" evidence="1">
    <location>
        <begin position="143"/>
        <end position="162"/>
    </location>
</feature>
<keyword evidence="2" id="KW-0378">Hydrolase</keyword>
<dbReference type="Proteomes" id="UP001176521">
    <property type="component" value="Unassembled WGS sequence"/>
</dbReference>